<dbReference type="EC" id="3.6.1.-" evidence="1"/>
<dbReference type="GO" id="GO:0016787">
    <property type="term" value="F:hydrolase activity"/>
    <property type="evidence" value="ECO:0007669"/>
    <property type="project" value="UniProtKB-KW"/>
</dbReference>
<dbReference type="STRING" id="1121326.CLMAG_42840"/>
<name>A0A161YJB4_9CLOT</name>
<proteinExistence type="predicted"/>
<sequence length="68" mass="7824">MIDTPGMRELGIVSADLDKSSSDIEEFAQRCKFSDYRHENESKCAVREAIENGLIDIDRLESYKKLQK</sequence>
<dbReference type="PATRIC" id="fig|1121326.3.peg.4345"/>
<dbReference type="Gene3D" id="1.10.40.50">
    <property type="entry name" value="Probable gtpase engc, domain 3"/>
    <property type="match status" value="1"/>
</dbReference>
<protein>
    <submittedName>
        <fullName evidence="1">Putative ribosome biogenesis GTPase RsgA</fullName>
        <ecNumber evidence="1">3.6.1.-</ecNumber>
    </submittedName>
</protein>
<evidence type="ECO:0000313" key="1">
    <source>
        <dbReference type="EMBL" id="KZL90512.1"/>
    </source>
</evidence>
<evidence type="ECO:0000313" key="2">
    <source>
        <dbReference type="Proteomes" id="UP000076603"/>
    </source>
</evidence>
<keyword evidence="2" id="KW-1185">Reference proteome</keyword>
<keyword evidence="1" id="KW-0378">Hydrolase</keyword>
<accession>A0A161YJB4</accession>
<reference evidence="1 2" key="1">
    <citation type="submission" date="2016-04" db="EMBL/GenBank/DDBJ databases">
        <title>Genome sequence of Clostridium magnum DSM 2767.</title>
        <authorList>
            <person name="Poehlein A."/>
            <person name="Uhlig R."/>
            <person name="Fischer R."/>
            <person name="Bahl H."/>
            <person name="Daniel R."/>
        </authorList>
    </citation>
    <scope>NUCLEOTIDE SEQUENCE [LARGE SCALE GENOMIC DNA]</scope>
    <source>
        <strain evidence="1 2">DSM 2767</strain>
    </source>
</reference>
<comment type="caution">
    <text evidence="1">The sequence shown here is derived from an EMBL/GenBank/DDBJ whole genome shotgun (WGS) entry which is preliminary data.</text>
</comment>
<dbReference type="Proteomes" id="UP000076603">
    <property type="component" value="Unassembled WGS sequence"/>
</dbReference>
<gene>
    <name evidence="1" type="primary">rsgA_3</name>
    <name evidence="1" type="ORF">CLMAG_42840</name>
</gene>
<dbReference type="InterPro" id="IPR027417">
    <property type="entry name" value="P-loop_NTPase"/>
</dbReference>
<organism evidence="1 2">
    <name type="scientific">Clostridium magnum DSM 2767</name>
    <dbReference type="NCBI Taxonomy" id="1121326"/>
    <lineage>
        <taxon>Bacteria</taxon>
        <taxon>Bacillati</taxon>
        <taxon>Bacillota</taxon>
        <taxon>Clostridia</taxon>
        <taxon>Eubacteriales</taxon>
        <taxon>Clostridiaceae</taxon>
        <taxon>Clostridium</taxon>
    </lineage>
</organism>
<dbReference type="AlphaFoldDB" id="A0A161YJB4"/>
<dbReference type="SUPFAM" id="SSF52540">
    <property type="entry name" value="P-loop containing nucleoside triphosphate hydrolases"/>
    <property type="match status" value="1"/>
</dbReference>
<dbReference type="EMBL" id="LWAE01000005">
    <property type="protein sequence ID" value="KZL90512.1"/>
    <property type="molecule type" value="Genomic_DNA"/>
</dbReference>